<proteinExistence type="predicted"/>
<dbReference type="InterPro" id="IPR018357">
    <property type="entry name" value="Hexapep_transf_CS"/>
</dbReference>
<keyword evidence="1" id="KW-0808">Transferase</keyword>
<dbReference type="InterPro" id="IPR001451">
    <property type="entry name" value="Hexapep"/>
</dbReference>
<keyword evidence="4" id="KW-1185">Reference proteome</keyword>
<dbReference type="PROSITE" id="PS00101">
    <property type="entry name" value="HEXAPEP_TRANSFERASES"/>
    <property type="match status" value="1"/>
</dbReference>
<dbReference type="Gene3D" id="2.160.10.10">
    <property type="entry name" value="Hexapeptide repeat proteins"/>
    <property type="match status" value="1"/>
</dbReference>
<comment type="caution">
    <text evidence="3">The sequence shown here is derived from an EMBL/GenBank/DDBJ whole genome shotgun (WGS) entry which is preliminary data.</text>
</comment>
<organism evidence="3 4">
    <name type="scientific">Kineosporia mesophila</name>
    <dbReference type="NCBI Taxonomy" id="566012"/>
    <lineage>
        <taxon>Bacteria</taxon>
        <taxon>Bacillati</taxon>
        <taxon>Actinomycetota</taxon>
        <taxon>Actinomycetes</taxon>
        <taxon>Kineosporiales</taxon>
        <taxon>Kineosporiaceae</taxon>
        <taxon>Kineosporia</taxon>
    </lineage>
</organism>
<dbReference type="CDD" id="cd04647">
    <property type="entry name" value="LbH_MAT_like"/>
    <property type="match status" value="1"/>
</dbReference>
<keyword evidence="2" id="KW-0677">Repeat</keyword>
<evidence type="ECO:0000256" key="2">
    <source>
        <dbReference type="ARBA" id="ARBA00022737"/>
    </source>
</evidence>
<gene>
    <name evidence="3" type="ORF">GCM10022223_07040</name>
</gene>
<dbReference type="InterPro" id="IPR011004">
    <property type="entry name" value="Trimer_LpxA-like_sf"/>
</dbReference>
<dbReference type="SUPFAM" id="SSF51161">
    <property type="entry name" value="Trimeric LpxA-like enzymes"/>
    <property type="match status" value="1"/>
</dbReference>
<dbReference type="Pfam" id="PF00132">
    <property type="entry name" value="Hexapep"/>
    <property type="match status" value="1"/>
</dbReference>
<evidence type="ECO:0000256" key="1">
    <source>
        <dbReference type="ARBA" id="ARBA00022679"/>
    </source>
</evidence>
<keyword evidence="3" id="KW-0012">Acyltransferase</keyword>
<dbReference type="EMBL" id="BAAAZO010000001">
    <property type="protein sequence ID" value="GAA3594565.1"/>
    <property type="molecule type" value="Genomic_DNA"/>
</dbReference>
<accession>A0ABP6Z053</accession>
<dbReference type="Proteomes" id="UP001501074">
    <property type="component" value="Unassembled WGS sequence"/>
</dbReference>
<dbReference type="GO" id="GO:0016746">
    <property type="term" value="F:acyltransferase activity"/>
    <property type="evidence" value="ECO:0007669"/>
    <property type="project" value="UniProtKB-KW"/>
</dbReference>
<dbReference type="PANTHER" id="PTHR23416">
    <property type="entry name" value="SIALIC ACID SYNTHASE-RELATED"/>
    <property type="match status" value="1"/>
</dbReference>
<dbReference type="InterPro" id="IPR051159">
    <property type="entry name" value="Hexapeptide_acetyltransf"/>
</dbReference>
<evidence type="ECO:0000313" key="4">
    <source>
        <dbReference type="Proteomes" id="UP001501074"/>
    </source>
</evidence>
<evidence type="ECO:0000313" key="3">
    <source>
        <dbReference type="EMBL" id="GAA3594565.1"/>
    </source>
</evidence>
<protein>
    <submittedName>
        <fullName evidence="3">Acyltransferase</fullName>
    </submittedName>
</protein>
<name>A0ABP6Z053_9ACTN</name>
<reference evidence="4" key="1">
    <citation type="journal article" date="2019" name="Int. J. Syst. Evol. Microbiol.">
        <title>The Global Catalogue of Microorganisms (GCM) 10K type strain sequencing project: providing services to taxonomists for standard genome sequencing and annotation.</title>
        <authorList>
            <consortium name="The Broad Institute Genomics Platform"/>
            <consortium name="The Broad Institute Genome Sequencing Center for Infectious Disease"/>
            <person name="Wu L."/>
            <person name="Ma J."/>
        </authorList>
    </citation>
    <scope>NUCLEOTIDE SEQUENCE [LARGE SCALE GENOMIC DNA]</scope>
    <source>
        <strain evidence="4">JCM 16902</strain>
    </source>
</reference>
<dbReference type="PANTHER" id="PTHR23416:SF78">
    <property type="entry name" value="LIPOPOLYSACCHARIDE BIOSYNTHESIS O-ACETYL TRANSFERASE WBBJ-RELATED"/>
    <property type="match status" value="1"/>
</dbReference>
<sequence length="208" mass="21865">MTKQDRTPTHVAELQLEVQGENHDIQISPEARLAGSKIKVRDNGGPCSVHIGAGVTGKWSLSVSGGSKIVIGEKSTCESAMIVAHGADIVIGEDCMFSFSVEIRATDTHAIYDIDSGDRINPDKPISIGDHVWLGKQVMILKGANVGAGSIIGARAVVSGTVPPLSVAAGVPARIVRQNVVWTRRIGKGRLDLDPAAMAIVESVRESA</sequence>